<evidence type="ECO:0000313" key="5">
    <source>
        <dbReference type="Proteomes" id="UP000183585"/>
    </source>
</evidence>
<evidence type="ECO:0000259" key="3">
    <source>
        <dbReference type="PROSITE" id="PS51462"/>
    </source>
</evidence>
<feature type="domain" description="Nudix hydrolase" evidence="3">
    <location>
        <begin position="51"/>
        <end position="182"/>
    </location>
</feature>
<proteinExistence type="predicted"/>
<name>A0A1C4ZRG0_9ACTN</name>
<dbReference type="SUPFAM" id="SSF55811">
    <property type="entry name" value="Nudix"/>
    <property type="match status" value="1"/>
</dbReference>
<organism evidence="4 5">
    <name type="scientific">Micromonospora carbonacea</name>
    <dbReference type="NCBI Taxonomy" id="47853"/>
    <lineage>
        <taxon>Bacteria</taxon>
        <taxon>Bacillati</taxon>
        <taxon>Actinomycetota</taxon>
        <taxon>Actinomycetes</taxon>
        <taxon>Micromonosporales</taxon>
        <taxon>Micromonosporaceae</taxon>
        <taxon>Micromonospora</taxon>
    </lineage>
</organism>
<dbReference type="GO" id="GO:0005829">
    <property type="term" value="C:cytosol"/>
    <property type="evidence" value="ECO:0007669"/>
    <property type="project" value="TreeGrafter"/>
</dbReference>
<dbReference type="CDD" id="cd24161">
    <property type="entry name" value="NUDIX_ADPRase_Ndx2"/>
    <property type="match status" value="1"/>
</dbReference>
<dbReference type="Gene3D" id="3.90.79.10">
    <property type="entry name" value="Nucleoside Triphosphate Pyrophosphohydrolase"/>
    <property type="match status" value="1"/>
</dbReference>
<dbReference type="InterPro" id="IPR000086">
    <property type="entry name" value="NUDIX_hydrolase_dom"/>
</dbReference>
<sequence>MSAPDGPVGATGGPVTRRITGRTVYRNAWMTVREDAVERPDGSRGVYGVVDKPDFALVVPAEPDGFHLVEQYRYPVGGRYWEFPQGSWPEPAGGRSAEELAAAELREETGLTAGSMRHLGRVHVAYGYASQGCHIFLATDLVAGPPAREASESDLVHRFVTHAELRQLVADGSFTDAVSLAALTLLDGRYR</sequence>
<comment type="cofactor">
    <cofactor evidence="1">
        <name>Mg(2+)</name>
        <dbReference type="ChEBI" id="CHEBI:18420"/>
    </cofactor>
</comment>
<evidence type="ECO:0000313" key="4">
    <source>
        <dbReference type="EMBL" id="SCF35499.1"/>
    </source>
</evidence>
<gene>
    <name evidence="4" type="ORF">GA0070563_109161</name>
</gene>
<reference evidence="5" key="1">
    <citation type="submission" date="2016-06" db="EMBL/GenBank/DDBJ databases">
        <authorList>
            <person name="Varghese N."/>
            <person name="Submissions Spin"/>
        </authorList>
    </citation>
    <scope>NUCLEOTIDE SEQUENCE [LARGE SCALE GENOMIC DNA]</scope>
    <source>
        <strain evidence="5">DSM 43168</strain>
    </source>
</reference>
<dbReference type="GO" id="GO:0016787">
    <property type="term" value="F:hydrolase activity"/>
    <property type="evidence" value="ECO:0007669"/>
    <property type="project" value="UniProtKB-KW"/>
</dbReference>
<dbReference type="GO" id="GO:0019693">
    <property type="term" value="P:ribose phosphate metabolic process"/>
    <property type="evidence" value="ECO:0007669"/>
    <property type="project" value="TreeGrafter"/>
</dbReference>
<keyword evidence="5" id="KW-1185">Reference proteome</keyword>
<dbReference type="AlphaFoldDB" id="A0A1C4ZRG0"/>
<dbReference type="InterPro" id="IPR015797">
    <property type="entry name" value="NUDIX_hydrolase-like_dom_sf"/>
</dbReference>
<dbReference type="STRING" id="47853.TK50_15575"/>
<dbReference type="Proteomes" id="UP000183585">
    <property type="component" value="Unassembled WGS sequence"/>
</dbReference>
<protein>
    <submittedName>
        <fullName evidence="4">ADP-ribose pyrophosphatase YjhB, NUDIX family</fullName>
    </submittedName>
</protein>
<dbReference type="GO" id="GO:0006753">
    <property type="term" value="P:nucleoside phosphate metabolic process"/>
    <property type="evidence" value="ECO:0007669"/>
    <property type="project" value="TreeGrafter"/>
</dbReference>
<dbReference type="Pfam" id="PF00293">
    <property type="entry name" value="NUDIX"/>
    <property type="match status" value="1"/>
</dbReference>
<accession>A0A1C4ZRG0</accession>
<dbReference type="EMBL" id="FMCT01000009">
    <property type="protein sequence ID" value="SCF35499.1"/>
    <property type="molecule type" value="Genomic_DNA"/>
</dbReference>
<evidence type="ECO:0000256" key="2">
    <source>
        <dbReference type="ARBA" id="ARBA00022801"/>
    </source>
</evidence>
<dbReference type="PANTHER" id="PTHR11839">
    <property type="entry name" value="UDP/ADP-SUGAR PYROPHOSPHATASE"/>
    <property type="match status" value="1"/>
</dbReference>
<dbReference type="PROSITE" id="PS51462">
    <property type="entry name" value="NUDIX"/>
    <property type="match status" value="1"/>
</dbReference>
<evidence type="ECO:0000256" key="1">
    <source>
        <dbReference type="ARBA" id="ARBA00001946"/>
    </source>
</evidence>
<keyword evidence="2" id="KW-0378">Hydrolase</keyword>
<dbReference type="PANTHER" id="PTHR11839:SF18">
    <property type="entry name" value="NUDIX HYDROLASE DOMAIN-CONTAINING PROTEIN"/>
    <property type="match status" value="1"/>
</dbReference>